<gene>
    <name evidence="1" type="primary">fbpC_1</name>
    <name evidence="1" type="ORF">MP11Mi_14350</name>
</gene>
<dbReference type="EMBL" id="CP128986">
    <property type="protein sequence ID" value="WOC12350.1"/>
    <property type="molecule type" value="Genomic_DNA"/>
</dbReference>
<dbReference type="EC" id="2.3.1.122" evidence="1"/>
<dbReference type="InterPro" id="IPR029058">
    <property type="entry name" value="AB_hydrolase_fold"/>
</dbReference>
<dbReference type="Pfam" id="PF00756">
    <property type="entry name" value="Esterase"/>
    <property type="match status" value="1"/>
</dbReference>
<dbReference type="GO" id="GO:0050348">
    <property type="term" value="F:trehalose O-mycolyltransferase activity"/>
    <property type="evidence" value="ECO:0007669"/>
    <property type="project" value="UniProtKB-EC"/>
</dbReference>
<name>A0AA97CW85_9ACTN</name>
<sequence>MTFQPIEVDERVGELTNGERVRISGFQGLLKKPMAALLAGTSVSALVLMGGTAGAASADTAAQTWWIDSCGMPTQSKGGPAKSVKVRAWTKPGNKKTVVMLDGLRATNDVSGWEHNTKVGPELAAKGVNVVQPVGGYMSYYSDWNTPDNFSNQGYTYKWDCVITKSLVEAMDKKKLRGPSGKYAIMGLSMSGSSALIIAGNNKNNFDAAASMSGYLNLSAPGMREAIRASMIAPMLDGGTPAMNSDAMWGPPWSTRWLDNDPFVQIHKLDGLKKLFISTGSGIPGYTATPEAILRNPALIVQGAPLEIAASALTHAFDLQAAVNQVPHTTYFPAQGLHDWPYWNDAVWSAYRQGFFNV</sequence>
<evidence type="ECO:0000313" key="1">
    <source>
        <dbReference type="EMBL" id="WOC12350.1"/>
    </source>
</evidence>
<dbReference type="AlphaFoldDB" id="A0AA97CW85"/>
<keyword evidence="1" id="KW-0012">Acyltransferase</keyword>
<proteinExistence type="predicted"/>
<dbReference type="InterPro" id="IPR000801">
    <property type="entry name" value="Esterase-like"/>
</dbReference>
<protein>
    <submittedName>
        <fullName evidence="1">Diacylglycerol acyltransferase/mycolyltransferase Ag85C</fullName>
        <ecNumber evidence="1">2.3.1.122</ecNumber>
    </submittedName>
</protein>
<reference evidence="1" key="1">
    <citation type="submission" date="2023-06" db="EMBL/GenBank/DDBJ databases">
        <title>Gordonia sp. nov. and Pseudochrobactrum sp. nov., two species isolated from the burying beetle Nicrophorus vespilloides.</title>
        <authorList>
            <person name="Poehlein A."/>
            <person name="Guzman J."/>
            <person name="Daniel R."/>
            <person name="Vilcinskas A."/>
        </authorList>
    </citation>
    <scope>NUCLEOTIDE SEQUENCE</scope>
    <source>
        <strain evidence="1">MP11Mi</strain>
    </source>
</reference>
<accession>A0AA97CW85</accession>
<keyword evidence="1" id="KW-0808">Transferase</keyword>
<dbReference type="SUPFAM" id="SSF53474">
    <property type="entry name" value="alpha/beta-Hydrolases"/>
    <property type="match status" value="1"/>
</dbReference>
<organism evidence="1">
    <name type="scientific">Gordonia sp. MP11Mi</name>
    <dbReference type="NCBI Taxonomy" id="3022769"/>
    <lineage>
        <taxon>Bacteria</taxon>
        <taxon>Bacillati</taxon>
        <taxon>Actinomycetota</taxon>
        <taxon>Actinomycetes</taxon>
        <taxon>Mycobacteriales</taxon>
        <taxon>Gordoniaceae</taxon>
        <taxon>Gordonia</taxon>
    </lineage>
</organism>
<dbReference type="Gene3D" id="3.40.50.1820">
    <property type="entry name" value="alpha/beta hydrolase"/>
    <property type="match status" value="1"/>
</dbReference>